<comment type="caution">
    <text evidence="1">The sequence shown here is derived from an EMBL/GenBank/DDBJ whole genome shotgun (WGS) entry which is preliminary data.</text>
</comment>
<sequence length="59" mass="6633">MSENLTPYNETQTLETAEQHIQLAVDLIYLLESNEMPAETVLKALDIVAADFKQKLIPS</sequence>
<protein>
    <recommendedName>
        <fullName evidence="3">DUF2496 domain-containing protein</fullName>
    </recommendedName>
</protein>
<dbReference type="InterPro" id="IPR019630">
    <property type="entry name" value="DUF2496_YbaM-rel"/>
</dbReference>
<dbReference type="OrthoDB" id="6197868at2"/>
<accession>A0A2S7UYH0</accession>
<organism evidence="1 2">
    <name type="scientific">Psychrosphaera saromensis</name>
    <dbReference type="NCBI Taxonomy" id="716813"/>
    <lineage>
        <taxon>Bacteria</taxon>
        <taxon>Pseudomonadati</taxon>
        <taxon>Pseudomonadota</taxon>
        <taxon>Gammaproteobacteria</taxon>
        <taxon>Alteromonadales</taxon>
        <taxon>Pseudoalteromonadaceae</taxon>
        <taxon>Psychrosphaera</taxon>
    </lineage>
</organism>
<keyword evidence="2" id="KW-1185">Reference proteome</keyword>
<reference evidence="1 2" key="1">
    <citation type="submission" date="2016-12" db="EMBL/GenBank/DDBJ databases">
        <title>Diversity of luminous bacteria.</title>
        <authorList>
            <person name="Yoshizawa S."/>
            <person name="Kogure K."/>
        </authorList>
    </citation>
    <scope>NUCLEOTIDE SEQUENCE [LARGE SCALE GENOMIC DNA]</scope>
    <source>
        <strain evidence="1 2">SA4-48</strain>
    </source>
</reference>
<evidence type="ECO:0000313" key="2">
    <source>
        <dbReference type="Proteomes" id="UP000239007"/>
    </source>
</evidence>
<dbReference type="RefSeq" id="WP_105053569.1">
    <property type="nucleotide sequence ID" value="NZ_BMYG01000009.1"/>
</dbReference>
<gene>
    <name evidence="1" type="ORF">BTO11_16225</name>
</gene>
<dbReference type="EMBL" id="MSCH01000003">
    <property type="protein sequence ID" value="PQJ55046.1"/>
    <property type="molecule type" value="Genomic_DNA"/>
</dbReference>
<dbReference type="Pfam" id="PF10689">
    <property type="entry name" value="DUF2496"/>
    <property type="match status" value="1"/>
</dbReference>
<dbReference type="AlphaFoldDB" id="A0A2S7UYH0"/>
<dbReference type="Proteomes" id="UP000239007">
    <property type="component" value="Unassembled WGS sequence"/>
</dbReference>
<proteinExistence type="predicted"/>
<evidence type="ECO:0000313" key="1">
    <source>
        <dbReference type="EMBL" id="PQJ55046.1"/>
    </source>
</evidence>
<evidence type="ECO:0008006" key="3">
    <source>
        <dbReference type="Google" id="ProtNLM"/>
    </source>
</evidence>
<name>A0A2S7UYH0_9GAMM</name>